<accession>A0ACC2G638</accession>
<proteinExistence type="predicted"/>
<organism evidence="1 2">
    <name type="scientific">Dallia pectoralis</name>
    <name type="common">Alaska blackfish</name>
    <dbReference type="NCBI Taxonomy" id="75939"/>
    <lineage>
        <taxon>Eukaryota</taxon>
        <taxon>Metazoa</taxon>
        <taxon>Chordata</taxon>
        <taxon>Craniata</taxon>
        <taxon>Vertebrata</taxon>
        <taxon>Euteleostomi</taxon>
        <taxon>Actinopterygii</taxon>
        <taxon>Neopterygii</taxon>
        <taxon>Teleostei</taxon>
        <taxon>Protacanthopterygii</taxon>
        <taxon>Esociformes</taxon>
        <taxon>Umbridae</taxon>
        <taxon>Dallia</taxon>
    </lineage>
</organism>
<dbReference type="EMBL" id="CM055744">
    <property type="protein sequence ID" value="KAJ7999058.1"/>
    <property type="molecule type" value="Genomic_DNA"/>
</dbReference>
<sequence>MNHDTPLAAEWTITVALISSVGQGNSGSVVGTLASYPTGPVINQPSSGILKCAAGHGAICHDPLQSLTLRKGSVGKIGRCCARETGRLSGTEPAVA</sequence>
<evidence type="ECO:0000313" key="2">
    <source>
        <dbReference type="Proteomes" id="UP001157502"/>
    </source>
</evidence>
<evidence type="ECO:0000313" key="1">
    <source>
        <dbReference type="EMBL" id="KAJ7999058.1"/>
    </source>
</evidence>
<keyword evidence="2" id="KW-1185">Reference proteome</keyword>
<dbReference type="Proteomes" id="UP001157502">
    <property type="component" value="Chromosome 17"/>
</dbReference>
<name>A0ACC2G638_DALPE</name>
<protein>
    <submittedName>
        <fullName evidence="1">Uncharacterized protein</fullName>
    </submittedName>
</protein>
<comment type="caution">
    <text evidence="1">The sequence shown here is derived from an EMBL/GenBank/DDBJ whole genome shotgun (WGS) entry which is preliminary data.</text>
</comment>
<gene>
    <name evidence="1" type="ORF">DPEC_G00211460</name>
</gene>
<reference evidence="1" key="1">
    <citation type="submission" date="2021-05" db="EMBL/GenBank/DDBJ databases">
        <authorList>
            <person name="Pan Q."/>
            <person name="Jouanno E."/>
            <person name="Zahm M."/>
            <person name="Klopp C."/>
            <person name="Cabau C."/>
            <person name="Louis A."/>
            <person name="Berthelot C."/>
            <person name="Parey E."/>
            <person name="Roest Crollius H."/>
            <person name="Montfort J."/>
            <person name="Robinson-Rechavi M."/>
            <person name="Bouchez O."/>
            <person name="Lampietro C."/>
            <person name="Lopez Roques C."/>
            <person name="Donnadieu C."/>
            <person name="Postlethwait J."/>
            <person name="Bobe J."/>
            <person name="Dillon D."/>
            <person name="Chandos A."/>
            <person name="von Hippel F."/>
            <person name="Guiguen Y."/>
        </authorList>
    </citation>
    <scope>NUCLEOTIDE SEQUENCE</scope>
    <source>
        <strain evidence="1">YG-Jan2019</strain>
    </source>
</reference>